<feature type="compositionally biased region" description="Basic residues" evidence="8">
    <location>
        <begin position="603"/>
        <end position="618"/>
    </location>
</feature>
<dbReference type="AlphaFoldDB" id="A0A5E4PZZ7"/>
<evidence type="ECO:0000313" key="11">
    <source>
        <dbReference type="EMBL" id="VVC90544.1"/>
    </source>
</evidence>
<dbReference type="InterPro" id="IPR001650">
    <property type="entry name" value="Helicase_C-like"/>
</dbReference>
<evidence type="ECO:0000313" key="12">
    <source>
        <dbReference type="Proteomes" id="UP000324832"/>
    </source>
</evidence>
<dbReference type="InterPro" id="IPR000629">
    <property type="entry name" value="RNA-helicase_DEAD-box_CS"/>
</dbReference>
<keyword evidence="4 6" id="KW-0067">ATP-binding</keyword>
<dbReference type="EMBL" id="FZQP02000815">
    <property type="protein sequence ID" value="VVC90544.1"/>
    <property type="molecule type" value="Genomic_DNA"/>
</dbReference>
<dbReference type="Pfam" id="PF00270">
    <property type="entry name" value="DEAD"/>
    <property type="match status" value="1"/>
</dbReference>
<dbReference type="GO" id="GO:0005524">
    <property type="term" value="F:ATP binding"/>
    <property type="evidence" value="ECO:0007669"/>
    <property type="project" value="UniProtKB-UniRule"/>
</dbReference>
<dbReference type="PROSITE" id="PS51192">
    <property type="entry name" value="HELICASE_ATP_BIND_1"/>
    <property type="match status" value="1"/>
</dbReference>
<comment type="function">
    <text evidence="7">RNA helicase.</text>
</comment>
<dbReference type="GO" id="GO:0003723">
    <property type="term" value="F:RNA binding"/>
    <property type="evidence" value="ECO:0007669"/>
    <property type="project" value="UniProtKB-UniRule"/>
</dbReference>
<evidence type="ECO:0000256" key="3">
    <source>
        <dbReference type="ARBA" id="ARBA00022806"/>
    </source>
</evidence>
<keyword evidence="12" id="KW-1185">Reference proteome</keyword>
<dbReference type="Proteomes" id="UP000324832">
    <property type="component" value="Unassembled WGS sequence"/>
</dbReference>
<dbReference type="CDD" id="cd18787">
    <property type="entry name" value="SF2_C_DEAD"/>
    <property type="match status" value="1"/>
</dbReference>
<evidence type="ECO:0000259" key="9">
    <source>
        <dbReference type="PROSITE" id="PS51192"/>
    </source>
</evidence>
<dbReference type="Pfam" id="PF00271">
    <property type="entry name" value="Helicase_C"/>
    <property type="match status" value="1"/>
</dbReference>
<comment type="domain">
    <text evidence="7">The Q motif is unique to and characteristic of the DEAD box family of RNA helicases and controls ATP binding and hydrolysis.</text>
</comment>
<dbReference type="InterPro" id="IPR011545">
    <property type="entry name" value="DEAD/DEAH_box_helicase_dom"/>
</dbReference>
<keyword evidence="1 6" id="KW-0547">Nucleotide-binding</keyword>
<keyword evidence="5 7" id="KW-0694">RNA-binding</keyword>
<dbReference type="PROSITE" id="PS00039">
    <property type="entry name" value="DEAD_ATP_HELICASE"/>
    <property type="match status" value="1"/>
</dbReference>
<proteinExistence type="inferred from homology"/>
<feature type="region of interest" description="Disordered" evidence="8">
    <location>
        <begin position="598"/>
        <end position="618"/>
    </location>
</feature>
<dbReference type="InterPro" id="IPR027417">
    <property type="entry name" value="P-loop_NTPase"/>
</dbReference>
<dbReference type="SMART" id="SM00487">
    <property type="entry name" value="DEXDc"/>
    <property type="match status" value="1"/>
</dbReference>
<feature type="region of interest" description="Disordered" evidence="8">
    <location>
        <begin position="34"/>
        <end position="66"/>
    </location>
</feature>
<organism evidence="11 12">
    <name type="scientific">Leptidea sinapis</name>
    <dbReference type="NCBI Taxonomy" id="189913"/>
    <lineage>
        <taxon>Eukaryota</taxon>
        <taxon>Metazoa</taxon>
        <taxon>Ecdysozoa</taxon>
        <taxon>Arthropoda</taxon>
        <taxon>Hexapoda</taxon>
        <taxon>Insecta</taxon>
        <taxon>Pterygota</taxon>
        <taxon>Neoptera</taxon>
        <taxon>Endopterygota</taxon>
        <taxon>Lepidoptera</taxon>
        <taxon>Glossata</taxon>
        <taxon>Ditrysia</taxon>
        <taxon>Papilionoidea</taxon>
        <taxon>Pieridae</taxon>
        <taxon>Dismorphiinae</taxon>
        <taxon>Leptidea</taxon>
    </lineage>
</organism>
<dbReference type="PROSITE" id="PS51194">
    <property type="entry name" value="HELICASE_CTER"/>
    <property type="match status" value="1"/>
</dbReference>
<dbReference type="EC" id="3.6.4.13" evidence="7"/>
<evidence type="ECO:0000256" key="8">
    <source>
        <dbReference type="SAM" id="MobiDB-lite"/>
    </source>
</evidence>
<dbReference type="GO" id="GO:0003724">
    <property type="term" value="F:RNA helicase activity"/>
    <property type="evidence" value="ECO:0007669"/>
    <property type="project" value="UniProtKB-EC"/>
</dbReference>
<dbReference type="InterPro" id="IPR014001">
    <property type="entry name" value="Helicase_ATP-bd"/>
</dbReference>
<evidence type="ECO:0000256" key="7">
    <source>
        <dbReference type="RuleBase" id="RU365068"/>
    </source>
</evidence>
<dbReference type="Gene3D" id="3.40.50.300">
    <property type="entry name" value="P-loop containing nucleotide triphosphate hydrolases"/>
    <property type="match status" value="2"/>
</dbReference>
<feature type="domain" description="Helicase C-terminal" evidence="10">
    <location>
        <begin position="421"/>
        <end position="569"/>
    </location>
</feature>
<comment type="catalytic activity">
    <reaction evidence="7">
        <text>ATP + H2O = ADP + phosphate + H(+)</text>
        <dbReference type="Rhea" id="RHEA:13065"/>
        <dbReference type="ChEBI" id="CHEBI:15377"/>
        <dbReference type="ChEBI" id="CHEBI:15378"/>
        <dbReference type="ChEBI" id="CHEBI:30616"/>
        <dbReference type="ChEBI" id="CHEBI:43474"/>
        <dbReference type="ChEBI" id="CHEBI:456216"/>
        <dbReference type="EC" id="3.6.4.13"/>
    </reaction>
</comment>
<protein>
    <recommendedName>
        <fullName evidence="7">ATP-dependent RNA helicase</fullName>
        <ecNumber evidence="7">3.6.4.13</ecNumber>
    </recommendedName>
</protein>
<gene>
    <name evidence="11" type="ORF">LSINAPIS_LOCUS3428</name>
</gene>
<dbReference type="CDD" id="cd17956">
    <property type="entry name" value="DEADc_DDX51"/>
    <property type="match status" value="1"/>
</dbReference>
<dbReference type="SUPFAM" id="SSF52540">
    <property type="entry name" value="P-loop containing nucleoside triphosphate hydrolases"/>
    <property type="match status" value="2"/>
</dbReference>
<evidence type="ECO:0000256" key="2">
    <source>
        <dbReference type="ARBA" id="ARBA00022801"/>
    </source>
</evidence>
<feature type="domain" description="Helicase ATP-binding" evidence="9">
    <location>
        <begin position="181"/>
        <end position="383"/>
    </location>
</feature>
<dbReference type="SMART" id="SM00490">
    <property type="entry name" value="HELICc"/>
    <property type="match status" value="1"/>
</dbReference>
<keyword evidence="3 6" id="KW-0347">Helicase</keyword>
<evidence type="ECO:0000259" key="10">
    <source>
        <dbReference type="PROSITE" id="PS51194"/>
    </source>
</evidence>
<comment type="similarity">
    <text evidence="6">Belongs to the DEAD box helicase family.</text>
</comment>
<feature type="compositionally biased region" description="Polar residues" evidence="8">
    <location>
        <begin position="39"/>
        <end position="52"/>
    </location>
</feature>
<evidence type="ECO:0000256" key="4">
    <source>
        <dbReference type="ARBA" id="ARBA00022840"/>
    </source>
</evidence>
<dbReference type="GO" id="GO:0016787">
    <property type="term" value="F:hydrolase activity"/>
    <property type="evidence" value="ECO:0007669"/>
    <property type="project" value="UniProtKB-KW"/>
</dbReference>
<name>A0A5E4PZZ7_9NEOP</name>
<sequence>MDLFVINRYDGFEENEIKNQESLHLERLRQRIEERKKAQASQKNLNKQSNNEVIHDNKQGQSDEVITIKSTSKVDDSIAEKSKEIPEIKSYKSNEYKKSTTEFKVLGSHDFEKKPKVERVLPYWLSHAISVSKNLQTLTCNVEEQDWLNKTLKETLLSEGVTQLFPVQEQVIPFILQEHSLPSILWPQDVCVSAPTGSGKTLSFVLPIIQILMNDVGHHIRALIVLPVQELAAQVAKVFRKYCTNTGLKVGLLSGSTPWHKEQQQILKHTESLGWISIVDIIVCTAGRLVEHLQNTEGFSLKHLKFLVIDEADRIMDNIQNDWLYHMYKHIKLDDQATNKIAQLNWEFITNRRAPPHKLLFSATLSPDPELLEQWGLFQPKLFSVSPISDSLDKSLMKKYTTPDELKEQFVVCAAEEKPLLLYNFLIEENWDKVLVFTNSAQSAHRLTVLLNVWAKERKKVAELSSALDRSSRETVLKKFNLSEINVIISTDALARGIDIPHCNYVISYDPPKNIKTYIHRVGRTGRAGNIGNAVTVLLQNQIQMFKEMIQSGGKSDITQIEFQPEKLSNLIEGYQVAIQATKHTINDEINTKVRKSIELKRGPKSKSRKRKHNDIKK</sequence>
<evidence type="ECO:0000256" key="6">
    <source>
        <dbReference type="RuleBase" id="RU000492"/>
    </source>
</evidence>
<accession>A0A5E4PZZ7</accession>
<evidence type="ECO:0000256" key="1">
    <source>
        <dbReference type="ARBA" id="ARBA00022741"/>
    </source>
</evidence>
<keyword evidence="2 6" id="KW-0378">Hydrolase</keyword>
<dbReference type="PANTHER" id="PTHR24031">
    <property type="entry name" value="RNA HELICASE"/>
    <property type="match status" value="1"/>
</dbReference>
<evidence type="ECO:0000256" key="5">
    <source>
        <dbReference type="ARBA" id="ARBA00022884"/>
    </source>
</evidence>
<reference evidence="11 12" key="1">
    <citation type="submission" date="2017-07" db="EMBL/GenBank/DDBJ databases">
        <authorList>
            <person name="Talla V."/>
            <person name="Backstrom N."/>
        </authorList>
    </citation>
    <scope>NUCLEOTIDE SEQUENCE [LARGE SCALE GENOMIC DNA]</scope>
</reference>